<feature type="compositionally biased region" description="Basic and acidic residues" evidence="2">
    <location>
        <begin position="208"/>
        <end position="218"/>
    </location>
</feature>
<keyword evidence="1" id="KW-0175">Coiled coil</keyword>
<feature type="compositionally biased region" description="Basic and acidic residues" evidence="2">
    <location>
        <begin position="531"/>
        <end position="543"/>
    </location>
</feature>
<evidence type="ECO:0000259" key="3">
    <source>
        <dbReference type="PROSITE" id="PS50829"/>
    </source>
</evidence>
<feature type="coiled-coil region" evidence="1">
    <location>
        <begin position="872"/>
        <end position="902"/>
    </location>
</feature>
<dbReference type="Pfam" id="PF02213">
    <property type="entry name" value="GYF"/>
    <property type="match status" value="1"/>
</dbReference>
<feature type="compositionally biased region" description="Basic and acidic residues" evidence="2">
    <location>
        <begin position="81"/>
        <end position="117"/>
    </location>
</feature>
<evidence type="ECO:0000313" key="4">
    <source>
        <dbReference type="EMBL" id="KAI3922718.1"/>
    </source>
</evidence>
<comment type="caution">
    <text evidence="4">The sequence shown here is derived from an EMBL/GenBank/DDBJ whole genome shotgun (WGS) entry which is preliminary data.</text>
</comment>
<dbReference type="PANTHER" id="PTHR46992:SF1">
    <property type="entry name" value="GYF DOMAIN-CONTAINING PROTEIN"/>
    <property type="match status" value="1"/>
</dbReference>
<feature type="domain" description="GYF" evidence="3">
    <location>
        <begin position="546"/>
        <end position="597"/>
    </location>
</feature>
<organism evidence="4 5">
    <name type="scientific">Papaver atlanticum</name>
    <dbReference type="NCBI Taxonomy" id="357466"/>
    <lineage>
        <taxon>Eukaryota</taxon>
        <taxon>Viridiplantae</taxon>
        <taxon>Streptophyta</taxon>
        <taxon>Embryophyta</taxon>
        <taxon>Tracheophyta</taxon>
        <taxon>Spermatophyta</taxon>
        <taxon>Magnoliopsida</taxon>
        <taxon>Ranunculales</taxon>
        <taxon>Papaveraceae</taxon>
        <taxon>Papaveroideae</taxon>
        <taxon>Papaver</taxon>
    </lineage>
</organism>
<feature type="compositionally biased region" description="Polar residues" evidence="2">
    <location>
        <begin position="68"/>
        <end position="80"/>
    </location>
</feature>
<sequence>MAKGKVDFLEDLVLPKAAAKDEGTGGNNDAKSLLGFLDDSKDQASDNIIPLSPQWLYAKPTDIKPGVTNAQGDLRNSTDLAQKDGWRLVGSQDKKDRGKIGGDTDNARRWREEERETGVLGRRRKEDRRTDNVSSKEAVEARALPSSDRWHDVSNRNSGHESQRDGKWSSRWGPDDKEKESRTEKKVDSKKEESYSDKQSSSVGNRAILERETDSRDKWRPRHRLELHSGGSSTHRAAPGFGSERGRIEPSNVGFAPGRGRASIVGSPSLSRPSSSGPIGAAPVDRKRVVSADAFCYPRGKLLDIYRKQKLVPSFGEVPLSMVEISPVTQTDLVEPLAFVSPQEEEEGVLNEIWKGRLTSSGVVYSSRDKSMKSNGDMTGITVMSSIESQQGVLSTANSQESRGYFSKASIGDEIGVHDSQKNLLDAKEAYHSEGGNKAMITVGEQHISSGLASLTIKDCDVGIEGNSGSSVLGDNLKVGENGLSGHSGSVLEPKLENVDSVATLESRNKPFSESSSLQEVSSTNEQFLKNNEESNQLERDTPPEEWSLFYKDPQGETQGPFLGVDIISWFDQGFFGTDLLVCLSDAPDGTAFQELGDLMPHLKLKSLSNSDGNLVSKLDNLSDAVSSIPEPSHPDSQNLHDVVPRDKEVLFRGRSGSSNSNSNGELYSNINEVQENSTNIPVPDDLKKDNLLHPFGLLLSELEGTNARHPQLSNMSPGNGDQGRYMNPSAGMNIPFVGHKQSSFDTMAGSPVGGEGWSDIYRRSMPPNPNSSRHFSCIEQESDRFDLAEQFMSQQLHQQNVLSSHSSLHSKGLSLEQFPTSSMEQFQNSVLAQSRNPLHQQQSITLQRSELELLKLRLQQEQQLQIQLHQQQQLHQRRMQLQQQQQQEQQQKLLLEQLLHQKMHNRGFGQSEIDHLRASNMVDQLLMRQRLRHELQQQQSRSSIAHPDPRLEQLMEARFGQHPQREHHNDLRDLLSRAKQGQIHPQELRLLVQLEQEQAMALAHQKMMEEERRNGAVWSLDENRQFVQPTVNPLQDQFGGAGPADFYHRQQRPSYEEQLSHRDQNLAVHQLLQRGGYEPDSVPFERSISLPNGGSGINLDGINALAHLQGRDIQERHTQMHPAGQMNNFSSGIHSHHQPHIPDQFLPSNFDALERRSSESNGQHDNNWIESRIQQMHLEAERQRRESVTGLQPKEPSSWVPTGVINGESSDRVLMDLMHRKQGMHSEDPNLARHSFNLFTDQQAGLSNSFIGGTHRSNVGNSLQDGLVNVGMDERHSSLETGEPFSNGSHSGALHEEELFFSSRPELSQTGYGDSCMRVASSTVERDSPEGKVENKRMSKGMFTNDWAISEAQVSMYEQGMIPRDGGELSAGIPSRHTSLGNSEGRQDSETVSSSGMKDTGFRRTSSSSDTDDASETSFIDMLKSANKKQQQQQMMVEGGGDGSMELLDGAQGRYGKKKGKKGKQINPALLGFKVTSNRIMMGEIQRLDE</sequence>
<dbReference type="Gene3D" id="3.30.1490.40">
    <property type="match status" value="1"/>
</dbReference>
<feature type="compositionally biased region" description="Basic and acidic residues" evidence="2">
    <location>
        <begin position="148"/>
        <end position="196"/>
    </location>
</feature>
<dbReference type="InterPro" id="IPR035445">
    <property type="entry name" value="GYF-like_dom_sf"/>
</dbReference>
<dbReference type="Proteomes" id="UP001202328">
    <property type="component" value="Unassembled WGS sequence"/>
</dbReference>
<accession>A0AAD4SV79</accession>
<protein>
    <recommendedName>
        <fullName evidence="3">GYF domain-containing protein</fullName>
    </recommendedName>
</protein>
<evidence type="ECO:0000313" key="5">
    <source>
        <dbReference type="Proteomes" id="UP001202328"/>
    </source>
</evidence>
<dbReference type="EMBL" id="JAJJMB010008592">
    <property type="protein sequence ID" value="KAI3922718.1"/>
    <property type="molecule type" value="Genomic_DNA"/>
</dbReference>
<evidence type="ECO:0000256" key="1">
    <source>
        <dbReference type="SAM" id="Coils"/>
    </source>
</evidence>
<feature type="compositionally biased region" description="Polar residues" evidence="2">
    <location>
        <begin position="1377"/>
        <end position="1398"/>
    </location>
</feature>
<dbReference type="SUPFAM" id="SSF55277">
    <property type="entry name" value="GYF domain"/>
    <property type="match status" value="1"/>
</dbReference>
<feature type="region of interest" description="Disordered" evidence="2">
    <location>
        <begin position="64"/>
        <end position="258"/>
    </location>
</feature>
<proteinExistence type="predicted"/>
<feature type="region of interest" description="Disordered" evidence="2">
    <location>
        <begin position="1363"/>
        <end position="1416"/>
    </location>
</feature>
<dbReference type="InterPro" id="IPR003169">
    <property type="entry name" value="GYF"/>
</dbReference>
<gene>
    <name evidence="4" type="ORF">MKW98_006849</name>
</gene>
<keyword evidence="5" id="KW-1185">Reference proteome</keyword>
<name>A0AAD4SV79_9MAGN</name>
<feature type="region of interest" description="Disordered" evidence="2">
    <location>
        <begin position="1181"/>
        <end position="1207"/>
    </location>
</feature>
<feature type="compositionally biased region" description="Low complexity" evidence="2">
    <location>
        <begin position="513"/>
        <end position="526"/>
    </location>
</feature>
<evidence type="ECO:0000256" key="2">
    <source>
        <dbReference type="SAM" id="MobiDB-lite"/>
    </source>
</evidence>
<reference evidence="4" key="1">
    <citation type="submission" date="2022-04" db="EMBL/GenBank/DDBJ databases">
        <title>A functionally conserved STORR gene fusion in Papaver species that diverged 16.8 million years ago.</title>
        <authorList>
            <person name="Catania T."/>
        </authorList>
    </citation>
    <scope>NUCLEOTIDE SEQUENCE</scope>
    <source>
        <strain evidence="4">S-188037</strain>
    </source>
</reference>
<dbReference type="PROSITE" id="PS50829">
    <property type="entry name" value="GYF"/>
    <property type="match status" value="1"/>
</dbReference>
<dbReference type="SMART" id="SM00444">
    <property type="entry name" value="GYF"/>
    <property type="match status" value="1"/>
</dbReference>
<dbReference type="PANTHER" id="PTHR46992">
    <property type="entry name" value="GYF DOMAIN-CONTAINING PROTEIN"/>
    <property type="match status" value="1"/>
</dbReference>
<feature type="region of interest" description="Disordered" evidence="2">
    <location>
        <begin position="508"/>
        <end position="544"/>
    </location>
</feature>